<dbReference type="Gene3D" id="3.90.1200.10">
    <property type="match status" value="1"/>
</dbReference>
<reference evidence="4 5" key="1">
    <citation type="journal article" date="2015" name="Genome Announc.">
        <title>Genome sequence and annotation of Trichoderma parareesei, the ancestor of the cellulase producer Trichoderma reesei.</title>
        <authorList>
            <person name="Yang D."/>
            <person name="Pomraning K."/>
            <person name="Kopchinskiy A."/>
            <person name="Karimi Aghcheh R."/>
            <person name="Atanasova L."/>
            <person name="Chenthamara K."/>
            <person name="Baker S.E."/>
            <person name="Zhang R."/>
            <person name="Shen Q."/>
            <person name="Freitag M."/>
            <person name="Kubicek C.P."/>
            <person name="Druzhinina I.S."/>
        </authorList>
    </citation>
    <scope>NUCLEOTIDE SEQUENCE [LARGE SCALE GENOMIC DNA]</scope>
    <source>
        <strain evidence="4 5">CBS 125925</strain>
    </source>
</reference>
<dbReference type="AlphaFoldDB" id="A0A2H3A810"/>
<dbReference type="EC" id="2.7.1.172" evidence="1"/>
<name>A0A2H3A810_TRIPA</name>
<dbReference type="Pfam" id="PF03881">
    <property type="entry name" value="Fructosamin_kin"/>
    <property type="match status" value="1"/>
</dbReference>
<evidence type="ECO:0000313" key="4">
    <source>
        <dbReference type="EMBL" id="OTA07294.1"/>
    </source>
</evidence>
<comment type="catalytic activity">
    <reaction evidence="2">
        <text>N(6)-D-ribulosyl-L-lysyl-[protein] + ATP = N(6)-(3-O-phospho-D-ribulosyl)-L-lysyl-[protein] + ADP + H(+)</text>
        <dbReference type="Rhea" id="RHEA:48432"/>
        <dbReference type="Rhea" id="RHEA-COMP:12103"/>
        <dbReference type="Rhea" id="RHEA-COMP:12104"/>
        <dbReference type="ChEBI" id="CHEBI:15378"/>
        <dbReference type="ChEBI" id="CHEBI:30616"/>
        <dbReference type="ChEBI" id="CHEBI:90418"/>
        <dbReference type="ChEBI" id="CHEBI:90420"/>
        <dbReference type="ChEBI" id="CHEBI:456216"/>
        <dbReference type="EC" id="2.7.1.172"/>
    </reaction>
    <physiologicalReaction direction="left-to-right" evidence="2">
        <dbReference type="Rhea" id="RHEA:48433"/>
    </physiologicalReaction>
</comment>
<feature type="region of interest" description="Disordered" evidence="3">
    <location>
        <begin position="342"/>
        <end position="367"/>
    </location>
</feature>
<evidence type="ECO:0000313" key="5">
    <source>
        <dbReference type="Proteomes" id="UP000219286"/>
    </source>
</evidence>
<accession>A0A2H3A810</accession>
<dbReference type="InterPro" id="IPR016477">
    <property type="entry name" value="Fructo-/Ketosamine-3-kinase"/>
</dbReference>
<dbReference type="Proteomes" id="UP000219286">
    <property type="component" value="Unassembled WGS sequence"/>
</dbReference>
<evidence type="ECO:0000256" key="2">
    <source>
        <dbReference type="ARBA" id="ARBA00048655"/>
    </source>
</evidence>
<dbReference type="EMBL" id="LFMI01000768">
    <property type="protein sequence ID" value="OTA07294.1"/>
    <property type="molecule type" value="Genomic_DNA"/>
</dbReference>
<dbReference type="GO" id="GO:0102193">
    <property type="term" value="F:protein-ribulosamine 3-kinase activity"/>
    <property type="evidence" value="ECO:0007669"/>
    <property type="project" value="UniProtKB-EC"/>
</dbReference>
<dbReference type="PANTHER" id="PTHR12149:SF8">
    <property type="entry name" value="PROTEIN-RIBULOSAMINE 3-KINASE"/>
    <property type="match status" value="1"/>
</dbReference>
<evidence type="ECO:0000256" key="3">
    <source>
        <dbReference type="SAM" id="MobiDB-lite"/>
    </source>
</evidence>
<gene>
    <name evidence="4" type="ORF">A9Z42_0081970</name>
</gene>
<dbReference type="PANTHER" id="PTHR12149">
    <property type="entry name" value="FRUCTOSAMINE 3 KINASE-RELATED PROTEIN"/>
    <property type="match status" value="1"/>
</dbReference>
<evidence type="ECO:0000256" key="1">
    <source>
        <dbReference type="ARBA" id="ARBA00011961"/>
    </source>
</evidence>
<protein>
    <recommendedName>
        <fullName evidence="1">protein-ribulosamine 3-kinase</fullName>
        <ecNumber evidence="1">2.7.1.172</ecNumber>
    </recommendedName>
</protein>
<sequence length="367" mass="42384">MDRGLPLLIESSRAASPPYEGDFRIDDSVLAKFPEGTTVISADSFGTSAWTVTARLHLKLPDESEERYFLKSAPGDHGRILMEGEFNAMSEIYKWAPDLAPKPHSWGKYALENPDAYFFLCQYIDMINGMPNPHQLCSKLARLHRKSQSPTGQFGFHITTCQGRIPQSLAWESNWTVFFIRLLQHVIDLDFELNGYWEELDIVEKQFIAHVIPRLLDALVKDGRTIKPSLIHGDLWEGNSGTSYEDNKVYIFDAASFYAHHEMEVGDWRCYYNKISNKIYTRTYLRHHRPSEPRDEWEDRNRLYSIYFNTIYSVNHLSSGTAVRQLAYEDMYYLIDKYAPFPEGEGPPKLDKSEMASLSAERDHTAD</sequence>
<keyword evidence="5" id="KW-1185">Reference proteome</keyword>
<dbReference type="OrthoDB" id="5772781at2759"/>
<dbReference type="InterPro" id="IPR011009">
    <property type="entry name" value="Kinase-like_dom_sf"/>
</dbReference>
<dbReference type="SUPFAM" id="SSF56112">
    <property type="entry name" value="Protein kinase-like (PK-like)"/>
    <property type="match status" value="1"/>
</dbReference>
<feature type="compositionally biased region" description="Basic and acidic residues" evidence="3">
    <location>
        <begin position="346"/>
        <end position="367"/>
    </location>
</feature>
<comment type="caution">
    <text evidence="4">The sequence shown here is derived from an EMBL/GenBank/DDBJ whole genome shotgun (WGS) entry which is preliminary data.</text>
</comment>
<proteinExistence type="predicted"/>
<organism evidence="4 5">
    <name type="scientific">Trichoderma parareesei</name>
    <name type="common">Filamentous fungus</name>
    <dbReference type="NCBI Taxonomy" id="858221"/>
    <lineage>
        <taxon>Eukaryota</taxon>
        <taxon>Fungi</taxon>
        <taxon>Dikarya</taxon>
        <taxon>Ascomycota</taxon>
        <taxon>Pezizomycotina</taxon>
        <taxon>Sordariomycetes</taxon>
        <taxon>Hypocreomycetidae</taxon>
        <taxon>Hypocreales</taxon>
        <taxon>Hypocreaceae</taxon>
        <taxon>Trichoderma</taxon>
    </lineage>
</organism>